<feature type="domain" description="PiggyBac transposable element-derived protein" evidence="1">
    <location>
        <begin position="76"/>
        <end position="174"/>
    </location>
</feature>
<accession>A0A4C1TF28</accession>
<protein>
    <recommendedName>
        <fullName evidence="1">PiggyBac transposable element-derived protein domain-containing protein</fullName>
    </recommendedName>
</protein>
<comment type="caution">
    <text evidence="2">The sequence shown here is derived from an EMBL/GenBank/DDBJ whole genome shotgun (WGS) entry which is preliminary data.</text>
</comment>
<dbReference type="PANTHER" id="PTHR33939:SF1">
    <property type="entry name" value="DUF4371 DOMAIN-CONTAINING PROTEIN"/>
    <property type="match status" value="1"/>
</dbReference>
<dbReference type="Pfam" id="PF13843">
    <property type="entry name" value="DDE_Tnp_1_7"/>
    <property type="match status" value="1"/>
</dbReference>
<proteinExistence type="predicted"/>
<evidence type="ECO:0000313" key="2">
    <source>
        <dbReference type="EMBL" id="GBP12806.1"/>
    </source>
</evidence>
<dbReference type="PANTHER" id="PTHR33939">
    <property type="entry name" value="PROTEIN CBG22215"/>
    <property type="match status" value="1"/>
</dbReference>
<dbReference type="OrthoDB" id="2266637at2759"/>
<keyword evidence="3" id="KW-1185">Reference proteome</keyword>
<dbReference type="AlphaFoldDB" id="A0A4C1TF28"/>
<organism evidence="2 3">
    <name type="scientific">Eumeta variegata</name>
    <name type="common">Bagworm moth</name>
    <name type="synonym">Eumeta japonica</name>
    <dbReference type="NCBI Taxonomy" id="151549"/>
    <lineage>
        <taxon>Eukaryota</taxon>
        <taxon>Metazoa</taxon>
        <taxon>Ecdysozoa</taxon>
        <taxon>Arthropoda</taxon>
        <taxon>Hexapoda</taxon>
        <taxon>Insecta</taxon>
        <taxon>Pterygota</taxon>
        <taxon>Neoptera</taxon>
        <taxon>Endopterygota</taxon>
        <taxon>Lepidoptera</taxon>
        <taxon>Glossata</taxon>
        <taxon>Ditrysia</taxon>
        <taxon>Tineoidea</taxon>
        <taxon>Psychidae</taxon>
        <taxon>Oiketicinae</taxon>
        <taxon>Eumeta</taxon>
    </lineage>
</organism>
<evidence type="ECO:0000259" key="1">
    <source>
        <dbReference type="Pfam" id="PF13843"/>
    </source>
</evidence>
<evidence type="ECO:0000313" key="3">
    <source>
        <dbReference type="Proteomes" id="UP000299102"/>
    </source>
</evidence>
<dbReference type="InterPro" id="IPR029526">
    <property type="entry name" value="PGBD"/>
</dbReference>
<dbReference type="Gene3D" id="3.30.420.10">
    <property type="entry name" value="Ribonuclease H-like superfamily/Ribonuclease H"/>
    <property type="match status" value="1"/>
</dbReference>
<dbReference type="STRING" id="151549.A0A4C1TF28"/>
<dbReference type="GO" id="GO:0003676">
    <property type="term" value="F:nucleic acid binding"/>
    <property type="evidence" value="ECO:0007669"/>
    <property type="project" value="InterPro"/>
</dbReference>
<name>A0A4C1TF28_EUMVA</name>
<reference evidence="2 3" key="1">
    <citation type="journal article" date="2019" name="Commun. Biol.">
        <title>The bagworm genome reveals a unique fibroin gene that provides high tensile strength.</title>
        <authorList>
            <person name="Kono N."/>
            <person name="Nakamura H."/>
            <person name="Ohtoshi R."/>
            <person name="Tomita M."/>
            <person name="Numata K."/>
            <person name="Arakawa K."/>
        </authorList>
    </citation>
    <scope>NUCLEOTIDE SEQUENCE [LARGE SCALE GENOMIC DNA]</scope>
</reference>
<dbReference type="Proteomes" id="UP000299102">
    <property type="component" value="Unassembled WGS sequence"/>
</dbReference>
<gene>
    <name evidence="2" type="ORF">EVAR_6129_1</name>
</gene>
<sequence length="324" mass="36306">MMGPPLIAPINRERASHDNMAAMRNIFEAFVTNCQKHYQIGEHCTIDEMRESFRGRSLRGHDETIESSNAGVFRRLIDVVSELDTVMKEHVTSSTVVKAVDEQIIPTKCRHELKQFNPAKSHKWGYKNQVWNGGFGFNYDFNLFAGDQSNTCPSDAPDLGVSSNVVSRLTSSVLRTVNLNRVPNADIPTEKDLKKIGCGAMVEKVATIDNVKLGNPLVIVHAGGEAGFVPNALLTFKADTKSGDYHDNMNSDNYERWLRTKLIPNLPPNSVVVVDNASYHNKQLDAAPTSTTKKADMQTWLQQKEIQFEESMLKPELYNLIKKI</sequence>
<dbReference type="InterPro" id="IPR036397">
    <property type="entry name" value="RNaseH_sf"/>
</dbReference>
<dbReference type="EMBL" id="BGZK01000053">
    <property type="protein sequence ID" value="GBP12806.1"/>
    <property type="molecule type" value="Genomic_DNA"/>
</dbReference>